<evidence type="ECO:0000259" key="2">
    <source>
        <dbReference type="Pfam" id="PF04909"/>
    </source>
</evidence>
<protein>
    <recommendedName>
        <fullName evidence="2">Amidohydrolase-related domain-containing protein</fullName>
    </recommendedName>
</protein>
<dbReference type="PANTHER" id="PTHR21240:SF28">
    <property type="entry name" value="ISO-OROTATE DECARBOXYLASE (EUROFUNG)"/>
    <property type="match status" value="1"/>
</dbReference>
<dbReference type="Pfam" id="PF04909">
    <property type="entry name" value="Amidohydro_2"/>
    <property type="match status" value="1"/>
</dbReference>
<dbReference type="EMBL" id="BROH01000016">
    <property type="protein sequence ID" value="GKY89932.1"/>
    <property type="molecule type" value="Genomic_DNA"/>
</dbReference>
<dbReference type="Gene3D" id="3.20.20.140">
    <property type="entry name" value="Metal-dependent hydrolases"/>
    <property type="match status" value="1"/>
</dbReference>
<evidence type="ECO:0000313" key="3">
    <source>
        <dbReference type="EMBL" id="GKY89932.1"/>
    </source>
</evidence>
<organism evidence="3 4">
    <name type="scientific">Sinisalibacter aestuarii</name>
    <dbReference type="NCBI Taxonomy" id="2949426"/>
    <lineage>
        <taxon>Bacteria</taxon>
        <taxon>Pseudomonadati</taxon>
        <taxon>Pseudomonadota</taxon>
        <taxon>Alphaproteobacteria</taxon>
        <taxon>Rhodobacterales</taxon>
        <taxon>Roseobacteraceae</taxon>
        <taxon>Sinisalibacter</taxon>
    </lineage>
</organism>
<sequence length="319" mass="34644">MTDRTGAIDVQHHILPPAYVDAVGAEAIGSLLVSGKVPVWTPQISVEAMDRNGIALAVTSISAPAFPSETPQEARRLARLCNDYAARACADHPGRFGMFASLPMPDIAASLRELEYALDELGADGVCLMTSYDGRYPGHADFRELFQELEHRGTVVHMHPVATPGPQYLPGIPAATLDFPFDTTRAVLSLLFEGVLSRLSRSRIILSHAGGALPFLADRIARLERRPDFRAAVPEGARNLMQRLYVDTALSANRSVFPSLLELFPPEQILFASDYPFAPEDTMTATVTGLDALALPDDALAAIRRENALRLMPTLAARM</sequence>
<name>A0ABQ5M0A5_9RHOB</name>
<evidence type="ECO:0000313" key="4">
    <source>
        <dbReference type="Proteomes" id="UP001144205"/>
    </source>
</evidence>
<evidence type="ECO:0000256" key="1">
    <source>
        <dbReference type="ARBA" id="ARBA00023239"/>
    </source>
</evidence>
<dbReference type="InterPro" id="IPR006680">
    <property type="entry name" value="Amidohydro-rel"/>
</dbReference>
<comment type="caution">
    <text evidence="3">The sequence shown here is derived from an EMBL/GenBank/DDBJ whole genome shotgun (WGS) entry which is preliminary data.</text>
</comment>
<keyword evidence="1" id="KW-0456">Lyase</keyword>
<dbReference type="SUPFAM" id="SSF51556">
    <property type="entry name" value="Metallo-dependent hydrolases"/>
    <property type="match status" value="1"/>
</dbReference>
<feature type="domain" description="Amidohydrolase-related" evidence="2">
    <location>
        <begin position="8"/>
        <end position="311"/>
    </location>
</feature>
<dbReference type="PANTHER" id="PTHR21240">
    <property type="entry name" value="2-AMINO-3-CARBOXYLMUCONATE-6-SEMIALDEHYDE DECARBOXYLASE"/>
    <property type="match status" value="1"/>
</dbReference>
<accession>A0ABQ5M0A5</accession>
<dbReference type="Proteomes" id="UP001144205">
    <property type="component" value="Unassembled WGS sequence"/>
</dbReference>
<dbReference type="RefSeq" id="WP_281843848.1">
    <property type="nucleotide sequence ID" value="NZ_BROH01000016.1"/>
</dbReference>
<gene>
    <name evidence="3" type="ORF">STA1M1_38010</name>
</gene>
<proteinExistence type="predicted"/>
<keyword evidence="4" id="KW-1185">Reference proteome</keyword>
<reference evidence="3" key="1">
    <citation type="journal article" date="2023" name="Int. J. Syst. Evol. Microbiol.">
        <title>Sinisalibacter aestuarii sp. nov., isolated from estuarine sediment of the Arakawa River.</title>
        <authorList>
            <person name="Arafat S.T."/>
            <person name="Hirano S."/>
            <person name="Sato A."/>
            <person name="Takeuchi K."/>
            <person name="Yasuda T."/>
            <person name="Terahara T."/>
            <person name="Hamada M."/>
            <person name="Kobayashi T."/>
        </authorList>
    </citation>
    <scope>NUCLEOTIDE SEQUENCE</scope>
    <source>
        <strain evidence="3">B-399</strain>
    </source>
</reference>
<dbReference type="InterPro" id="IPR032466">
    <property type="entry name" value="Metal_Hydrolase"/>
</dbReference>
<dbReference type="InterPro" id="IPR032465">
    <property type="entry name" value="ACMSD"/>
</dbReference>